<accession>A0A0G0QV43</accession>
<dbReference type="InterPro" id="IPR019288">
    <property type="entry name" value="3'-5'_exonuclease_PolB-like"/>
</dbReference>
<sequence length="225" mass="25656">MPKLIFDIETVGVEFESLDDKSKEFLLAYAESPEEIDDVKNGMGFSPLTGSIVAIGILNPDTEKGAVYFRTEGEKMDIVEEDGVHYVPCLNEKEILKKFWDLATHYDLFVSFNGHSFDVPFIMIRSAILKIKPTINLMHNRYAKQPHFDLLDVLSNFGAARWRKNLHMWCQGFGIESPKAEGVSGDDVAGLFKSKEYLKIAKYCYGDIVATGKLYEHWNKYINVR</sequence>
<dbReference type="Pfam" id="PF10108">
    <property type="entry name" value="DNA_pol_B_exo2"/>
    <property type="match status" value="1"/>
</dbReference>
<feature type="domain" description="Predicted 3'-5' exonuclease PolB-like" evidence="1">
    <location>
        <begin position="91"/>
        <end position="215"/>
    </location>
</feature>
<evidence type="ECO:0000259" key="1">
    <source>
        <dbReference type="Pfam" id="PF10108"/>
    </source>
</evidence>
<dbReference type="SUPFAM" id="SSF53098">
    <property type="entry name" value="Ribonuclease H-like"/>
    <property type="match status" value="1"/>
</dbReference>
<dbReference type="InterPro" id="IPR036397">
    <property type="entry name" value="RNaseH_sf"/>
</dbReference>
<dbReference type="Proteomes" id="UP000034072">
    <property type="component" value="Unassembled WGS sequence"/>
</dbReference>
<evidence type="ECO:0000313" key="2">
    <source>
        <dbReference type="EMBL" id="KKR41226.1"/>
    </source>
</evidence>
<dbReference type="EMBL" id="LBXZ01000001">
    <property type="protein sequence ID" value="KKR41226.1"/>
    <property type="molecule type" value="Genomic_DNA"/>
</dbReference>
<evidence type="ECO:0000313" key="3">
    <source>
        <dbReference type="Proteomes" id="UP000034072"/>
    </source>
</evidence>
<protein>
    <recommendedName>
        <fullName evidence="1">Predicted 3'-5' exonuclease PolB-like domain-containing protein</fullName>
    </recommendedName>
</protein>
<dbReference type="Gene3D" id="3.30.420.10">
    <property type="entry name" value="Ribonuclease H-like superfamily/Ribonuclease H"/>
    <property type="match status" value="1"/>
</dbReference>
<name>A0A0G0QV43_9BACT</name>
<comment type="caution">
    <text evidence="2">The sequence shown here is derived from an EMBL/GenBank/DDBJ whole genome shotgun (WGS) entry which is preliminary data.</text>
</comment>
<reference evidence="2 3" key="1">
    <citation type="journal article" date="2015" name="Nature">
        <title>rRNA introns, odd ribosomes, and small enigmatic genomes across a large radiation of phyla.</title>
        <authorList>
            <person name="Brown C.T."/>
            <person name="Hug L.A."/>
            <person name="Thomas B.C."/>
            <person name="Sharon I."/>
            <person name="Castelle C.J."/>
            <person name="Singh A."/>
            <person name="Wilkins M.J."/>
            <person name="Williams K.H."/>
            <person name="Banfield J.F."/>
        </authorList>
    </citation>
    <scope>NUCLEOTIDE SEQUENCE [LARGE SCALE GENOMIC DNA]</scope>
</reference>
<dbReference type="AlphaFoldDB" id="A0A0G0QV43"/>
<gene>
    <name evidence="2" type="ORF">UT75_C0001G0130</name>
</gene>
<dbReference type="GO" id="GO:0003676">
    <property type="term" value="F:nucleic acid binding"/>
    <property type="evidence" value="ECO:0007669"/>
    <property type="project" value="InterPro"/>
</dbReference>
<proteinExistence type="predicted"/>
<organism evidence="2 3">
    <name type="scientific">Candidatus Yanofskybacteria bacterium GW2011_GWE2_40_11</name>
    <dbReference type="NCBI Taxonomy" id="1619033"/>
    <lineage>
        <taxon>Bacteria</taxon>
        <taxon>Candidatus Yanofskyibacteriota</taxon>
    </lineage>
</organism>
<dbReference type="InterPro" id="IPR012337">
    <property type="entry name" value="RNaseH-like_sf"/>
</dbReference>